<comment type="subcellular location">
    <subcellularLocation>
        <location evidence="2">Cell membrane</location>
        <topology evidence="2">Lipid-anchor</topology>
        <topology evidence="2">GPI-anchor</topology>
    </subcellularLocation>
</comment>
<keyword evidence="9" id="KW-0449">Lipoprotein</keyword>
<evidence type="ECO:0000256" key="7">
    <source>
        <dbReference type="ARBA" id="ARBA00023136"/>
    </source>
</evidence>
<gene>
    <name evidence="14" type="primary">LOC110293609</name>
</gene>
<dbReference type="PANTHER" id="PTHR15029:SF0">
    <property type="entry name" value="CAMPATH-1 ANTIGEN"/>
    <property type="match status" value="1"/>
</dbReference>
<evidence type="ECO:0000256" key="5">
    <source>
        <dbReference type="ARBA" id="ARBA00022622"/>
    </source>
</evidence>
<keyword evidence="11" id="KW-0812">Transmembrane</keyword>
<accession>A0A6P5PHE1</accession>
<dbReference type="AlphaFoldDB" id="A0A6P5PHE1"/>
<reference evidence="14" key="1">
    <citation type="submission" date="2025-08" db="UniProtKB">
        <authorList>
            <consortium name="RefSeq"/>
        </authorList>
    </citation>
    <scope>IDENTIFICATION</scope>
</reference>
<dbReference type="Proteomes" id="UP000515126">
    <property type="component" value="Chromosome 4"/>
</dbReference>
<evidence type="ECO:0000256" key="12">
    <source>
        <dbReference type="SAM" id="SignalP"/>
    </source>
</evidence>
<dbReference type="GO" id="GO:0005886">
    <property type="term" value="C:plasma membrane"/>
    <property type="evidence" value="ECO:0007669"/>
    <property type="project" value="UniProtKB-SubCell"/>
</dbReference>
<feature type="region of interest" description="Disordered" evidence="10">
    <location>
        <begin position="27"/>
        <end position="49"/>
    </location>
</feature>
<keyword evidence="11" id="KW-1133">Transmembrane helix</keyword>
<evidence type="ECO:0000256" key="8">
    <source>
        <dbReference type="ARBA" id="ARBA00023180"/>
    </source>
</evidence>
<evidence type="ECO:0000256" key="2">
    <source>
        <dbReference type="ARBA" id="ARBA00004609"/>
    </source>
</evidence>
<keyword evidence="4" id="KW-1003">Cell membrane</keyword>
<evidence type="ECO:0000256" key="6">
    <source>
        <dbReference type="ARBA" id="ARBA00022729"/>
    </source>
</evidence>
<evidence type="ECO:0000313" key="13">
    <source>
        <dbReference type="Proteomes" id="UP000515126"/>
    </source>
</evidence>
<feature type="compositionally biased region" description="Low complexity" evidence="10">
    <location>
        <begin position="27"/>
        <end position="48"/>
    </location>
</feature>
<keyword evidence="8" id="KW-0325">Glycoprotein</keyword>
<feature type="chain" id="PRO_5028234226" description="CAMPATH-1 antigen" evidence="12">
    <location>
        <begin position="25"/>
        <end position="74"/>
    </location>
</feature>
<keyword evidence="7 11" id="KW-0472">Membrane</keyword>
<evidence type="ECO:0000256" key="11">
    <source>
        <dbReference type="SAM" id="Phobius"/>
    </source>
</evidence>
<evidence type="ECO:0000313" key="14">
    <source>
        <dbReference type="RefSeq" id="XP_021017148.1"/>
    </source>
</evidence>
<dbReference type="RefSeq" id="XP_021017148.1">
    <property type="nucleotide sequence ID" value="XM_021161489.1"/>
</dbReference>
<dbReference type="GO" id="GO:0007204">
    <property type="term" value="P:positive regulation of cytosolic calcium ion concentration"/>
    <property type="evidence" value="ECO:0007669"/>
    <property type="project" value="TreeGrafter"/>
</dbReference>
<sequence>MKGFLLFFTIILLVVIQIQTGALGQAATAAPGTNKNSTSTKKTPSKSGASSIIDAGACSFLFFANTLMCLFYLS</sequence>
<dbReference type="InterPro" id="IPR026643">
    <property type="entry name" value="CAMPATH-1"/>
</dbReference>
<proteinExistence type="predicted"/>
<dbReference type="GO" id="GO:0098552">
    <property type="term" value="C:side of membrane"/>
    <property type="evidence" value="ECO:0007669"/>
    <property type="project" value="UniProtKB-KW"/>
</dbReference>
<evidence type="ECO:0000256" key="9">
    <source>
        <dbReference type="ARBA" id="ARBA00023288"/>
    </source>
</evidence>
<dbReference type="GO" id="GO:0009617">
    <property type="term" value="P:response to bacterium"/>
    <property type="evidence" value="ECO:0007669"/>
    <property type="project" value="Ensembl"/>
</dbReference>
<dbReference type="KEGG" id="mcal:110293609"/>
<dbReference type="GO" id="GO:0097225">
    <property type="term" value="C:sperm midpiece"/>
    <property type="evidence" value="ECO:0007669"/>
    <property type="project" value="Ensembl"/>
</dbReference>
<evidence type="ECO:0000256" key="10">
    <source>
        <dbReference type="SAM" id="MobiDB-lite"/>
    </source>
</evidence>
<organism evidence="13 14">
    <name type="scientific">Mus caroli</name>
    <name type="common">Ryukyu mouse</name>
    <name type="synonym">Ricefield mouse</name>
    <dbReference type="NCBI Taxonomy" id="10089"/>
    <lineage>
        <taxon>Eukaryota</taxon>
        <taxon>Metazoa</taxon>
        <taxon>Chordata</taxon>
        <taxon>Craniata</taxon>
        <taxon>Vertebrata</taxon>
        <taxon>Euteleostomi</taxon>
        <taxon>Mammalia</taxon>
        <taxon>Eutheria</taxon>
        <taxon>Euarchontoglires</taxon>
        <taxon>Glires</taxon>
        <taxon>Rodentia</taxon>
        <taxon>Myomorpha</taxon>
        <taxon>Muroidea</taxon>
        <taxon>Muridae</taxon>
        <taxon>Murinae</taxon>
        <taxon>Mus</taxon>
        <taxon>Mus</taxon>
    </lineage>
</organism>
<name>A0A6P5PHE1_MUSCR</name>
<feature type="signal peptide" evidence="12">
    <location>
        <begin position="1"/>
        <end position="24"/>
    </location>
</feature>
<keyword evidence="13" id="KW-1185">Reference proteome</keyword>
<keyword evidence="5" id="KW-0336">GPI-anchor</keyword>
<evidence type="ECO:0000256" key="3">
    <source>
        <dbReference type="ARBA" id="ARBA00013286"/>
    </source>
</evidence>
<evidence type="ECO:0000256" key="4">
    <source>
        <dbReference type="ARBA" id="ARBA00022475"/>
    </source>
</evidence>
<feature type="transmembrane region" description="Helical" evidence="11">
    <location>
        <begin position="48"/>
        <end position="73"/>
    </location>
</feature>
<dbReference type="GeneID" id="110293609"/>
<dbReference type="PANTHER" id="PTHR15029">
    <property type="entry name" value="CAMPATH-1 ANTIGEN"/>
    <property type="match status" value="1"/>
</dbReference>
<comment type="function">
    <text evidence="1">May play a role in carrying and orienting carbohydrate, as well as having a more specific role.</text>
</comment>
<evidence type="ECO:0000256" key="1">
    <source>
        <dbReference type="ARBA" id="ARBA00002087"/>
    </source>
</evidence>
<keyword evidence="6 12" id="KW-0732">Signal</keyword>
<dbReference type="Pfam" id="PF15116">
    <property type="entry name" value="CD52"/>
    <property type="match status" value="1"/>
</dbReference>
<protein>
    <recommendedName>
        <fullName evidence="3">CAMPATH-1 antigen</fullName>
    </recommendedName>
</protein>